<dbReference type="Proteomes" id="UP000076532">
    <property type="component" value="Unassembled WGS sequence"/>
</dbReference>
<gene>
    <name evidence="1" type="ORF">FIBSPDRAFT_673992</name>
</gene>
<keyword evidence="2" id="KW-1185">Reference proteome</keyword>
<feature type="non-terminal residue" evidence="1">
    <location>
        <position position="86"/>
    </location>
</feature>
<dbReference type="EMBL" id="KV419302">
    <property type="protein sequence ID" value="KZP01953.1"/>
    <property type="molecule type" value="Genomic_DNA"/>
</dbReference>
<protein>
    <submittedName>
        <fullName evidence="1">Uncharacterized protein</fullName>
    </submittedName>
</protein>
<accession>A0A167SIK6</accession>
<reference evidence="1 2" key="1">
    <citation type="journal article" date="2016" name="Mol. Biol. Evol.">
        <title>Comparative Genomics of Early-Diverging Mushroom-Forming Fungi Provides Insights into the Origins of Lignocellulose Decay Capabilities.</title>
        <authorList>
            <person name="Nagy L.G."/>
            <person name="Riley R."/>
            <person name="Tritt A."/>
            <person name="Adam C."/>
            <person name="Daum C."/>
            <person name="Floudas D."/>
            <person name="Sun H."/>
            <person name="Yadav J.S."/>
            <person name="Pangilinan J."/>
            <person name="Larsson K.H."/>
            <person name="Matsuura K."/>
            <person name="Barry K."/>
            <person name="Labutti K."/>
            <person name="Kuo R."/>
            <person name="Ohm R.A."/>
            <person name="Bhattacharya S.S."/>
            <person name="Shirouzu T."/>
            <person name="Yoshinaga Y."/>
            <person name="Martin F.M."/>
            <person name="Grigoriev I.V."/>
            <person name="Hibbett D.S."/>
        </authorList>
    </citation>
    <scope>NUCLEOTIDE SEQUENCE [LARGE SCALE GENOMIC DNA]</scope>
    <source>
        <strain evidence="1 2">CBS 109695</strain>
    </source>
</reference>
<dbReference type="AlphaFoldDB" id="A0A167SIK6"/>
<organism evidence="1 2">
    <name type="scientific">Athelia psychrophila</name>
    <dbReference type="NCBI Taxonomy" id="1759441"/>
    <lineage>
        <taxon>Eukaryota</taxon>
        <taxon>Fungi</taxon>
        <taxon>Dikarya</taxon>
        <taxon>Basidiomycota</taxon>
        <taxon>Agaricomycotina</taxon>
        <taxon>Agaricomycetes</taxon>
        <taxon>Agaricomycetidae</taxon>
        <taxon>Atheliales</taxon>
        <taxon>Atheliaceae</taxon>
        <taxon>Athelia</taxon>
    </lineage>
</organism>
<evidence type="ECO:0000313" key="1">
    <source>
        <dbReference type="EMBL" id="KZP01953.1"/>
    </source>
</evidence>
<name>A0A167SIK6_9AGAM</name>
<proteinExistence type="predicted"/>
<sequence length="86" mass="9911">DQVLMNFANFSIIDGIYDRSSLATLIAFSATCYKARRSWKEYTHRVFNINKLLSQRFRDPSAFRDLQKATGAVIIGEVPLLYFSRS</sequence>
<dbReference type="OrthoDB" id="10025998at2759"/>
<evidence type="ECO:0000313" key="2">
    <source>
        <dbReference type="Proteomes" id="UP000076532"/>
    </source>
</evidence>
<feature type="non-terminal residue" evidence="1">
    <location>
        <position position="1"/>
    </location>
</feature>